<dbReference type="GO" id="GO:0018580">
    <property type="term" value="F:nitronate monooxygenase activity"/>
    <property type="evidence" value="ECO:0007669"/>
    <property type="project" value="InterPro"/>
</dbReference>
<dbReference type="Pfam" id="PF03060">
    <property type="entry name" value="NMO"/>
    <property type="match status" value="1"/>
</dbReference>
<accession>A0A812J3R3</accession>
<comment type="caution">
    <text evidence="4">The sequence shown here is derived from an EMBL/GenBank/DDBJ whole genome shotgun (WGS) entry which is preliminary data.</text>
</comment>
<evidence type="ECO:0000256" key="2">
    <source>
        <dbReference type="ARBA" id="ARBA00022643"/>
    </source>
</evidence>
<keyword evidence="1" id="KW-0285">Flavoprotein</keyword>
<keyword evidence="2" id="KW-0288">FMN</keyword>
<gene>
    <name evidence="4" type="ORF">SNAT2548_LOCUS5730</name>
</gene>
<dbReference type="Gene3D" id="3.20.20.70">
    <property type="entry name" value="Aldolase class I"/>
    <property type="match status" value="1"/>
</dbReference>
<dbReference type="PANTHER" id="PTHR32332:SF20">
    <property type="entry name" value="2-NITROPROPANE DIOXYGENASE-LIKE PROTEIN"/>
    <property type="match status" value="1"/>
</dbReference>
<reference evidence="4" key="1">
    <citation type="submission" date="2021-02" db="EMBL/GenBank/DDBJ databases">
        <authorList>
            <person name="Dougan E. K."/>
            <person name="Rhodes N."/>
            <person name="Thang M."/>
            <person name="Chan C."/>
        </authorList>
    </citation>
    <scope>NUCLEOTIDE SEQUENCE</scope>
</reference>
<dbReference type="InterPro" id="IPR004136">
    <property type="entry name" value="NMO"/>
</dbReference>
<protein>
    <recommendedName>
        <fullName evidence="6">Nitronate monooxygenase domain-containing protein</fullName>
    </recommendedName>
</protein>
<proteinExistence type="predicted"/>
<evidence type="ECO:0000313" key="4">
    <source>
        <dbReference type="EMBL" id="CAE7198440.1"/>
    </source>
</evidence>
<evidence type="ECO:0000256" key="1">
    <source>
        <dbReference type="ARBA" id="ARBA00022630"/>
    </source>
</evidence>
<keyword evidence="5" id="KW-1185">Reference proteome</keyword>
<dbReference type="CDD" id="cd04730">
    <property type="entry name" value="NPD_like"/>
    <property type="match status" value="1"/>
</dbReference>
<dbReference type="AlphaFoldDB" id="A0A812J3R3"/>
<organism evidence="4 5">
    <name type="scientific">Symbiodinium natans</name>
    <dbReference type="NCBI Taxonomy" id="878477"/>
    <lineage>
        <taxon>Eukaryota</taxon>
        <taxon>Sar</taxon>
        <taxon>Alveolata</taxon>
        <taxon>Dinophyceae</taxon>
        <taxon>Suessiales</taxon>
        <taxon>Symbiodiniaceae</taxon>
        <taxon>Symbiodinium</taxon>
    </lineage>
</organism>
<dbReference type="InterPro" id="IPR013785">
    <property type="entry name" value="Aldolase_TIM"/>
</dbReference>
<dbReference type="SUPFAM" id="SSF51412">
    <property type="entry name" value="Inosine monophosphate dehydrogenase (IMPDH)"/>
    <property type="match status" value="1"/>
</dbReference>
<evidence type="ECO:0000256" key="3">
    <source>
        <dbReference type="ARBA" id="ARBA00023002"/>
    </source>
</evidence>
<dbReference type="OrthoDB" id="412383at2759"/>
<evidence type="ECO:0008006" key="6">
    <source>
        <dbReference type="Google" id="ProtNLM"/>
    </source>
</evidence>
<evidence type="ECO:0000313" key="5">
    <source>
        <dbReference type="Proteomes" id="UP000604046"/>
    </source>
</evidence>
<name>A0A812J3R3_9DINO</name>
<dbReference type="EMBL" id="CAJNDS010000369">
    <property type="protein sequence ID" value="CAE7198440.1"/>
    <property type="molecule type" value="Genomic_DNA"/>
</dbReference>
<sequence length="333" mass="35464">MPLRTALTEMLGIEHPIIQGGMQYVGYAEMASAVSNAGGLGILTGLTQPSPEALRAEIRRCRTMTDKPFGVNLTILPALIPADYDAFARVVAEEKVTMVELAAGSPKKYTPMWKAAGVKVLHKSATIRHALKAQEAGVDLIEIVGYEGSIAGGQPGDEVGAWVLLAKATSMLKVPVIAAGASGTGRQLAAALAMGAQGITMATRFLCTVEAPIDQKVKETLMRPDMDERSTTIVLGTLSNATRVFKNGVSLKIREIESQGEVDFSQVMPLASGSRTKKMWQETGDTDDAMWSCSQSIGLISDIPTCKDLLRRIVAEAEDRLSTGMQCVVAAKL</sequence>
<dbReference type="PANTHER" id="PTHR32332">
    <property type="entry name" value="2-NITROPROPANE DIOXYGENASE"/>
    <property type="match status" value="1"/>
</dbReference>
<dbReference type="Proteomes" id="UP000604046">
    <property type="component" value="Unassembled WGS sequence"/>
</dbReference>
<keyword evidence="3" id="KW-0560">Oxidoreductase</keyword>